<reference evidence="2" key="1">
    <citation type="journal article" date="2012" name="MBio">
        <title>Comparative genome analysis of Trichophyton rubrum and related dermatophytes reveals candidate genes involved in infection.</title>
        <authorList>
            <person name="Martinez D.A."/>
            <person name="Oliver B.G."/>
            <person name="Graeser Y."/>
            <person name="Goldberg J.M."/>
            <person name="Li W."/>
            <person name="Martinez-Rossi N.M."/>
            <person name="Monod M."/>
            <person name="Shelest E."/>
            <person name="Barton R.C."/>
            <person name="Birch E."/>
            <person name="Brakhage A.A."/>
            <person name="Chen Z."/>
            <person name="Gurr S.J."/>
            <person name="Heiman D."/>
            <person name="Heitman J."/>
            <person name="Kosti I."/>
            <person name="Rossi A."/>
            <person name="Saif S."/>
            <person name="Samalova M."/>
            <person name="Saunders C.W."/>
            <person name="Shea T."/>
            <person name="Summerbell R.C."/>
            <person name="Xu J."/>
            <person name="Young S."/>
            <person name="Zeng Q."/>
            <person name="Birren B.W."/>
            <person name="Cuomo C.A."/>
            <person name="White T.C."/>
        </authorList>
    </citation>
    <scope>NUCLEOTIDE SEQUENCE [LARGE SCALE GENOMIC DNA]</scope>
    <source>
        <strain evidence="2">ATCC MYA-4604 / CBS 118893</strain>
    </source>
</reference>
<gene>
    <name evidence="1" type="ORF">MGYG_07645</name>
</gene>
<protein>
    <submittedName>
        <fullName evidence="1">Uncharacterized protein</fullName>
    </submittedName>
</protein>
<evidence type="ECO:0000313" key="1">
    <source>
        <dbReference type="EMBL" id="EFR04639.1"/>
    </source>
</evidence>
<proteinExistence type="predicted"/>
<keyword evidence="2" id="KW-1185">Reference proteome</keyword>
<dbReference type="Proteomes" id="UP000002669">
    <property type="component" value="Unassembled WGS sequence"/>
</dbReference>
<dbReference type="AlphaFoldDB" id="E4V3R5"/>
<dbReference type="InParanoid" id="E4V3R5"/>
<organism evidence="2">
    <name type="scientific">Arthroderma gypseum (strain ATCC MYA-4604 / CBS 118893)</name>
    <name type="common">Microsporum gypseum</name>
    <dbReference type="NCBI Taxonomy" id="535722"/>
    <lineage>
        <taxon>Eukaryota</taxon>
        <taxon>Fungi</taxon>
        <taxon>Dikarya</taxon>
        <taxon>Ascomycota</taxon>
        <taxon>Pezizomycotina</taxon>
        <taxon>Eurotiomycetes</taxon>
        <taxon>Eurotiomycetidae</taxon>
        <taxon>Onygenales</taxon>
        <taxon>Arthrodermataceae</taxon>
        <taxon>Nannizzia</taxon>
    </lineage>
</organism>
<dbReference type="GeneID" id="10025642"/>
<name>E4V3R5_ARTGP</name>
<dbReference type="RefSeq" id="XP_003170402.1">
    <property type="nucleotide sequence ID" value="XM_003170354.1"/>
</dbReference>
<dbReference type="HOGENOM" id="CLU_2426593_0_0_1"/>
<accession>E4V3R5</accession>
<dbReference type="EMBL" id="DS989828">
    <property type="protein sequence ID" value="EFR04639.1"/>
    <property type="molecule type" value="Genomic_DNA"/>
</dbReference>
<dbReference type="VEuPathDB" id="FungiDB:MGYG_07645"/>
<evidence type="ECO:0000313" key="2">
    <source>
        <dbReference type="Proteomes" id="UP000002669"/>
    </source>
</evidence>
<sequence>MVFGTLAMPSLITAFGSRKRPAIFQIVQATISRPLFESNVYTELLRHYYHQGGPWIVYPSSPSPSSIDWPLLVHALHAKEEEEKKTTDSTS</sequence>